<proteinExistence type="predicted"/>
<evidence type="ECO:0008006" key="3">
    <source>
        <dbReference type="Google" id="ProtNLM"/>
    </source>
</evidence>
<organism evidence="1 2">
    <name type="scientific">Rhizocola hellebori</name>
    <dbReference type="NCBI Taxonomy" id="1392758"/>
    <lineage>
        <taxon>Bacteria</taxon>
        <taxon>Bacillati</taxon>
        <taxon>Actinomycetota</taxon>
        <taxon>Actinomycetes</taxon>
        <taxon>Micromonosporales</taxon>
        <taxon>Micromonosporaceae</taxon>
        <taxon>Rhizocola</taxon>
    </lineage>
</organism>
<dbReference type="Proteomes" id="UP000612899">
    <property type="component" value="Unassembled WGS sequence"/>
</dbReference>
<sequence length="138" mass="13853">MKRRKPFSDNGSVTTEMAVFAVPVLVALAMFVVFCGRAASAAIDVRAIAGAAARAAADAPSAALAPDAASRAAADMAASMKWACSTAADTAQFHRGGTVAVSVTCVIQLSDLGIAGLEGTKAVTATAVQPIDTWRAGQ</sequence>
<protein>
    <recommendedName>
        <fullName evidence="3">Pilus assembly protein</fullName>
    </recommendedName>
</protein>
<dbReference type="RefSeq" id="WP_203913781.1">
    <property type="nucleotide sequence ID" value="NZ_BONY01000083.1"/>
</dbReference>
<dbReference type="AlphaFoldDB" id="A0A8J3VKS1"/>
<evidence type="ECO:0000313" key="2">
    <source>
        <dbReference type="Proteomes" id="UP000612899"/>
    </source>
</evidence>
<gene>
    <name evidence="1" type="ORF">Rhe02_81270</name>
</gene>
<name>A0A8J3VKS1_9ACTN</name>
<accession>A0A8J3VKS1</accession>
<dbReference type="EMBL" id="BONY01000083">
    <property type="protein sequence ID" value="GIH10060.1"/>
    <property type="molecule type" value="Genomic_DNA"/>
</dbReference>
<keyword evidence="2" id="KW-1185">Reference proteome</keyword>
<evidence type="ECO:0000313" key="1">
    <source>
        <dbReference type="EMBL" id="GIH10060.1"/>
    </source>
</evidence>
<reference evidence="1" key="1">
    <citation type="submission" date="2021-01" db="EMBL/GenBank/DDBJ databases">
        <title>Whole genome shotgun sequence of Rhizocola hellebori NBRC 109834.</title>
        <authorList>
            <person name="Komaki H."/>
            <person name="Tamura T."/>
        </authorList>
    </citation>
    <scope>NUCLEOTIDE SEQUENCE</scope>
    <source>
        <strain evidence="1">NBRC 109834</strain>
    </source>
</reference>
<comment type="caution">
    <text evidence="1">The sequence shown here is derived from an EMBL/GenBank/DDBJ whole genome shotgun (WGS) entry which is preliminary data.</text>
</comment>